<name>A0AAV8V8R9_9CUCU</name>
<keyword evidence="4" id="KW-0862">Zinc</keyword>
<comment type="subcellular location">
    <subcellularLocation>
        <location evidence="1">Nucleus</location>
    </subcellularLocation>
</comment>
<keyword evidence="9" id="KW-1185">Reference proteome</keyword>
<evidence type="ECO:0000259" key="7">
    <source>
        <dbReference type="Pfam" id="PF05699"/>
    </source>
</evidence>
<dbReference type="InterPro" id="IPR052035">
    <property type="entry name" value="ZnF_BED_domain_contain"/>
</dbReference>
<dbReference type="InterPro" id="IPR008906">
    <property type="entry name" value="HATC_C_dom"/>
</dbReference>
<evidence type="ECO:0000256" key="1">
    <source>
        <dbReference type="ARBA" id="ARBA00004123"/>
    </source>
</evidence>
<feature type="non-terminal residue" evidence="8">
    <location>
        <position position="1"/>
    </location>
</feature>
<dbReference type="PANTHER" id="PTHR46481:SF10">
    <property type="entry name" value="ZINC FINGER BED DOMAIN-CONTAINING PROTEIN 39"/>
    <property type="match status" value="1"/>
</dbReference>
<keyword evidence="3" id="KW-0863">Zinc-finger</keyword>
<dbReference type="GO" id="GO:0005634">
    <property type="term" value="C:nucleus"/>
    <property type="evidence" value="ECO:0007669"/>
    <property type="project" value="UniProtKB-SubCell"/>
</dbReference>
<feature type="compositionally biased region" description="Basic and acidic residues" evidence="6">
    <location>
        <begin position="70"/>
        <end position="84"/>
    </location>
</feature>
<evidence type="ECO:0000313" key="9">
    <source>
        <dbReference type="Proteomes" id="UP001159042"/>
    </source>
</evidence>
<reference evidence="8 9" key="1">
    <citation type="journal article" date="2023" name="Insect Mol. Biol.">
        <title>Genome sequencing provides insights into the evolution of gene families encoding plant cell wall-degrading enzymes in longhorned beetles.</title>
        <authorList>
            <person name="Shin N.R."/>
            <person name="Okamura Y."/>
            <person name="Kirsch R."/>
            <person name="Pauchet Y."/>
        </authorList>
    </citation>
    <scope>NUCLEOTIDE SEQUENCE [LARGE SCALE GENOMIC DNA]</scope>
    <source>
        <strain evidence="8">EAD_L_NR</strain>
    </source>
</reference>
<dbReference type="PANTHER" id="PTHR46481">
    <property type="entry name" value="ZINC FINGER BED DOMAIN-CONTAINING PROTEIN 4"/>
    <property type="match status" value="1"/>
</dbReference>
<evidence type="ECO:0000256" key="4">
    <source>
        <dbReference type="ARBA" id="ARBA00022833"/>
    </source>
</evidence>
<proteinExistence type="predicted"/>
<organism evidence="8 9">
    <name type="scientific">Exocentrus adspersus</name>
    <dbReference type="NCBI Taxonomy" id="1586481"/>
    <lineage>
        <taxon>Eukaryota</taxon>
        <taxon>Metazoa</taxon>
        <taxon>Ecdysozoa</taxon>
        <taxon>Arthropoda</taxon>
        <taxon>Hexapoda</taxon>
        <taxon>Insecta</taxon>
        <taxon>Pterygota</taxon>
        <taxon>Neoptera</taxon>
        <taxon>Endopterygota</taxon>
        <taxon>Coleoptera</taxon>
        <taxon>Polyphaga</taxon>
        <taxon>Cucujiformia</taxon>
        <taxon>Chrysomeloidea</taxon>
        <taxon>Cerambycidae</taxon>
        <taxon>Lamiinae</taxon>
        <taxon>Acanthocinini</taxon>
        <taxon>Exocentrus</taxon>
    </lineage>
</organism>
<dbReference type="Pfam" id="PF05699">
    <property type="entry name" value="Dimer_Tnp_hAT"/>
    <property type="match status" value="1"/>
</dbReference>
<keyword evidence="5" id="KW-0539">Nucleus</keyword>
<evidence type="ECO:0000313" key="8">
    <source>
        <dbReference type="EMBL" id="KAJ8910589.1"/>
    </source>
</evidence>
<evidence type="ECO:0000256" key="2">
    <source>
        <dbReference type="ARBA" id="ARBA00022723"/>
    </source>
</evidence>
<evidence type="ECO:0000256" key="5">
    <source>
        <dbReference type="ARBA" id="ARBA00023242"/>
    </source>
</evidence>
<dbReference type="Proteomes" id="UP001159042">
    <property type="component" value="Unassembled WGS sequence"/>
</dbReference>
<dbReference type="AlphaFoldDB" id="A0AAV8V8R9"/>
<accession>A0AAV8V8R9</accession>
<feature type="compositionally biased region" description="Low complexity" evidence="6">
    <location>
        <begin position="116"/>
        <end position="133"/>
    </location>
</feature>
<evidence type="ECO:0000256" key="6">
    <source>
        <dbReference type="SAM" id="MobiDB-lite"/>
    </source>
</evidence>
<dbReference type="SUPFAM" id="SSF53098">
    <property type="entry name" value="Ribonuclease H-like"/>
    <property type="match status" value="1"/>
</dbReference>
<sequence length="543" mass="61199">FAALRAFSHGAIAMRLRYDLPVAILRIASQDFAKALLDRNICTNKNTTDKSKDDTTATPMHNIESDDSDMDNHDDTRNQHHLDTGSDTANEDVPLSVLNKKRARSDNVLEDEDMSTRSTTSARQSSPSTSVSNISVMLHKRKIQTLTSFADSMSRAENEHINKTCGKLFFGCNIPFSVIDSDLFKNFVQSLRPSYRPPCRKTLSNSLLNKVHAELENSVTKSVDEDSVLLINGWKNESNNTQNVATLLHNTQTKTTVFLDAWDISGGREGEKIAGAITQTFTSGKEKNNTNIYAVCSDNAANMMKMGRTVDVWHSTCNSHTANLLAKQLVPKVLTGKNLINNLPHLRKITGEFPDKIGQNVVQLLFNEIFITQVNDKQWLLLKLPEGYPQFEVALNNRRSYSLTSFSLSANFLHPVYNGKHLNTEQNITVEDFLIKELDASGLTDLENFKNNRGIFQTLKEKKNVTDPSTFWGIAKRRHVNLATLALKLLNIPASSAQLERVFSSWSFVHSPLRNKLDFERSKKLLFTYHSLKLKDKNKSDEY</sequence>
<gene>
    <name evidence="8" type="ORF">NQ315_013558</name>
</gene>
<dbReference type="EMBL" id="JANEYG010000277">
    <property type="protein sequence ID" value="KAJ8910589.1"/>
    <property type="molecule type" value="Genomic_DNA"/>
</dbReference>
<evidence type="ECO:0000256" key="3">
    <source>
        <dbReference type="ARBA" id="ARBA00022771"/>
    </source>
</evidence>
<dbReference type="GO" id="GO:0046983">
    <property type="term" value="F:protein dimerization activity"/>
    <property type="evidence" value="ECO:0007669"/>
    <property type="project" value="InterPro"/>
</dbReference>
<comment type="caution">
    <text evidence="8">The sequence shown here is derived from an EMBL/GenBank/DDBJ whole genome shotgun (WGS) entry which is preliminary data.</text>
</comment>
<keyword evidence="2" id="KW-0479">Metal-binding</keyword>
<dbReference type="GO" id="GO:0008270">
    <property type="term" value="F:zinc ion binding"/>
    <property type="evidence" value="ECO:0007669"/>
    <property type="project" value="UniProtKB-KW"/>
</dbReference>
<dbReference type="InterPro" id="IPR012337">
    <property type="entry name" value="RNaseH-like_sf"/>
</dbReference>
<protein>
    <recommendedName>
        <fullName evidence="7">HAT C-terminal dimerisation domain-containing protein</fullName>
    </recommendedName>
</protein>
<feature type="region of interest" description="Disordered" evidence="6">
    <location>
        <begin position="44"/>
        <end position="133"/>
    </location>
</feature>
<feature type="domain" description="HAT C-terminal dimerisation" evidence="7">
    <location>
        <begin position="464"/>
        <end position="530"/>
    </location>
</feature>